<dbReference type="Pfam" id="PF12697">
    <property type="entry name" value="Abhydrolase_6"/>
    <property type="match status" value="1"/>
</dbReference>
<keyword evidence="3" id="KW-1185">Reference proteome</keyword>
<name>A0A2T5J3Y0_9GAMM</name>
<organism evidence="2 3">
    <name type="scientific">Agitococcus lubricus</name>
    <dbReference type="NCBI Taxonomy" id="1077255"/>
    <lineage>
        <taxon>Bacteria</taxon>
        <taxon>Pseudomonadati</taxon>
        <taxon>Pseudomonadota</taxon>
        <taxon>Gammaproteobacteria</taxon>
        <taxon>Moraxellales</taxon>
        <taxon>Moraxellaceae</taxon>
        <taxon>Agitococcus</taxon>
    </lineage>
</organism>
<dbReference type="InterPro" id="IPR000073">
    <property type="entry name" value="AB_hydrolase_1"/>
</dbReference>
<dbReference type="SUPFAM" id="SSF53474">
    <property type="entry name" value="alpha/beta-Hydrolases"/>
    <property type="match status" value="1"/>
</dbReference>
<dbReference type="Proteomes" id="UP000244223">
    <property type="component" value="Unassembled WGS sequence"/>
</dbReference>
<dbReference type="EMBL" id="QAON01000001">
    <property type="protein sequence ID" value="PTQ91314.1"/>
    <property type="molecule type" value="Genomic_DNA"/>
</dbReference>
<gene>
    <name evidence="2" type="ORF">C8N29_101387</name>
</gene>
<evidence type="ECO:0000313" key="3">
    <source>
        <dbReference type="Proteomes" id="UP000244223"/>
    </source>
</evidence>
<proteinExistence type="predicted"/>
<protein>
    <submittedName>
        <fullName evidence="2">Pimeloyl-ACP methyl ester carboxylesterase</fullName>
    </submittedName>
</protein>
<reference evidence="2 3" key="1">
    <citation type="submission" date="2018-04" db="EMBL/GenBank/DDBJ databases">
        <title>Genomic Encyclopedia of Archaeal and Bacterial Type Strains, Phase II (KMG-II): from individual species to whole genera.</title>
        <authorList>
            <person name="Goeker M."/>
        </authorList>
    </citation>
    <scope>NUCLEOTIDE SEQUENCE [LARGE SCALE GENOMIC DNA]</scope>
    <source>
        <strain evidence="2 3">DSM 5822</strain>
    </source>
</reference>
<dbReference type="Gene3D" id="3.40.50.1820">
    <property type="entry name" value="alpha/beta hydrolase"/>
    <property type="match status" value="1"/>
</dbReference>
<dbReference type="PRINTS" id="PR00111">
    <property type="entry name" value="ABHYDROLASE"/>
</dbReference>
<comment type="caution">
    <text evidence="2">The sequence shown here is derived from an EMBL/GenBank/DDBJ whole genome shotgun (WGS) entry which is preliminary data.</text>
</comment>
<evidence type="ECO:0000313" key="2">
    <source>
        <dbReference type="EMBL" id="PTQ91314.1"/>
    </source>
</evidence>
<dbReference type="PANTHER" id="PTHR46438:SF11">
    <property type="entry name" value="LIPASE-RELATED"/>
    <property type="match status" value="1"/>
</dbReference>
<accession>A0A2T5J3Y0</accession>
<dbReference type="InterPro" id="IPR029058">
    <property type="entry name" value="AB_hydrolase_fold"/>
</dbReference>
<dbReference type="OrthoDB" id="9773293at2"/>
<dbReference type="RefSeq" id="WP_107864327.1">
    <property type="nucleotide sequence ID" value="NZ_QAON01000001.1"/>
</dbReference>
<evidence type="ECO:0000259" key="1">
    <source>
        <dbReference type="Pfam" id="PF12697"/>
    </source>
</evidence>
<feature type="domain" description="AB hydrolase-1" evidence="1">
    <location>
        <begin position="13"/>
        <end position="249"/>
    </location>
</feature>
<dbReference type="AlphaFoldDB" id="A0A2T5J3Y0"/>
<sequence>MWYFVEKGQGRPLVLLHGIGMSHQAWQPVMDVLAAHRRVIAFDVAGFGRSPLLANGTAPTMVNLAIQLGNVLKELAINEPVDIAGNSMGGWIALEAARLGLARSVVAISPAGLWQTRPLHAKYVFFGLRRMAHLFPSLTKHSLKIGLLRELMMAVPLSIGGRHIPAETALALTMDFVTAEGFEQTFAHTTRFVNGQDIQCPVTIAFGTHDWLLTKDCRQTQELPKHFRWLEPQGWGHVPMWKDPQGVAELILQGSA</sequence>
<dbReference type="PANTHER" id="PTHR46438">
    <property type="entry name" value="ALPHA/BETA-HYDROLASES SUPERFAMILY PROTEIN"/>
    <property type="match status" value="1"/>
</dbReference>